<organism evidence="1 2">
    <name type="scientific">Pontibacter ummariensis</name>
    <dbReference type="NCBI Taxonomy" id="1610492"/>
    <lineage>
        <taxon>Bacteria</taxon>
        <taxon>Pseudomonadati</taxon>
        <taxon>Bacteroidota</taxon>
        <taxon>Cytophagia</taxon>
        <taxon>Cytophagales</taxon>
        <taxon>Hymenobacteraceae</taxon>
        <taxon>Pontibacter</taxon>
    </lineage>
</organism>
<gene>
    <name evidence="1" type="ORF">SAMN06296052_12227</name>
</gene>
<protein>
    <submittedName>
        <fullName evidence="1">Uncharacterized protein</fullName>
    </submittedName>
</protein>
<name>A0A239JIU0_9BACT</name>
<keyword evidence="2" id="KW-1185">Reference proteome</keyword>
<accession>A0A239JIU0</accession>
<evidence type="ECO:0000313" key="1">
    <source>
        <dbReference type="EMBL" id="SNT05750.1"/>
    </source>
</evidence>
<dbReference type="Proteomes" id="UP000198432">
    <property type="component" value="Unassembled WGS sequence"/>
</dbReference>
<dbReference type="AlphaFoldDB" id="A0A239JIU0"/>
<evidence type="ECO:0000313" key="2">
    <source>
        <dbReference type="Proteomes" id="UP000198432"/>
    </source>
</evidence>
<dbReference type="EMBL" id="FZOQ01000022">
    <property type="protein sequence ID" value="SNT05750.1"/>
    <property type="molecule type" value="Genomic_DNA"/>
</dbReference>
<proteinExistence type="predicted"/>
<reference evidence="2" key="1">
    <citation type="submission" date="2017-06" db="EMBL/GenBank/DDBJ databases">
        <authorList>
            <person name="Varghese N."/>
            <person name="Submissions S."/>
        </authorList>
    </citation>
    <scope>NUCLEOTIDE SEQUENCE [LARGE SCALE GENOMIC DNA]</scope>
    <source>
        <strain evidence="2">NKM1</strain>
    </source>
</reference>
<sequence length="97" mass="10868">MLAYLLNEKNLLATRRGGSPGALIKRLQVFYTTNPRLRLAVPSKRIKWTKKSSLSNTGKATLVSAVKLWYGALCLKSQTLKREAGIFILSVSYFHNV</sequence>